<comment type="caution">
    <text evidence="1">The sequence shown here is derived from an EMBL/GenBank/DDBJ whole genome shotgun (WGS) entry which is preliminary data.</text>
</comment>
<organism evidence="1 2">
    <name type="scientific">Paenibacillus taichungensis</name>
    <dbReference type="NCBI Taxonomy" id="484184"/>
    <lineage>
        <taxon>Bacteria</taxon>
        <taxon>Bacillati</taxon>
        <taxon>Bacillota</taxon>
        <taxon>Bacilli</taxon>
        <taxon>Bacillales</taxon>
        <taxon>Paenibacillaceae</taxon>
        <taxon>Paenibacillus</taxon>
    </lineage>
</organism>
<accession>A0A329QMA1</accession>
<evidence type="ECO:0000313" key="1">
    <source>
        <dbReference type="EMBL" id="RAW13460.1"/>
    </source>
</evidence>
<evidence type="ECO:0000313" key="2">
    <source>
        <dbReference type="Proteomes" id="UP000250642"/>
    </source>
</evidence>
<sequence length="59" mass="6956">MHHHAIAASETIHIFKPNKQFLSVVYQDIDQFIAFFEGDSDVRIKVLHYLGEKLQTWNK</sequence>
<proteinExistence type="predicted"/>
<dbReference type="Proteomes" id="UP000250642">
    <property type="component" value="Unassembled WGS sequence"/>
</dbReference>
<dbReference type="EMBL" id="QEVW01000012">
    <property type="protein sequence ID" value="RAW13460.1"/>
    <property type="molecule type" value="Genomic_DNA"/>
</dbReference>
<gene>
    <name evidence="1" type="ORF">DC345_19080</name>
</gene>
<dbReference type="AlphaFoldDB" id="A0A329QMA1"/>
<protein>
    <submittedName>
        <fullName evidence="1">Uncharacterized protein</fullName>
    </submittedName>
</protein>
<reference evidence="1 2" key="1">
    <citation type="submission" date="2018-04" db="EMBL/GenBank/DDBJ databases">
        <title>Paenibacillus taichungensis Genome sequencing and assembly.</title>
        <authorList>
            <person name="Xu J."/>
            <person name="Rensing C."/>
            <person name="Mazhar H.S."/>
        </authorList>
    </citation>
    <scope>NUCLEOTIDE SEQUENCE [LARGE SCALE GENOMIC DNA]</scope>
    <source>
        <strain evidence="1 2">NC1</strain>
    </source>
</reference>
<name>A0A329QMA1_9BACL</name>